<keyword evidence="3" id="KW-1185">Reference proteome</keyword>
<gene>
    <name evidence="2" type="ORF">M3D15_08955</name>
</gene>
<reference evidence="2 3" key="1">
    <citation type="submission" date="2022-04" db="EMBL/GenBank/DDBJ databases">
        <title>Human microbiome associated bacterial genomes.</title>
        <authorList>
            <person name="Sandstrom S."/>
            <person name="Salamzade R."/>
            <person name="Kalan L.R."/>
        </authorList>
    </citation>
    <scope>NUCLEOTIDE SEQUENCE [LARGE SCALE GENOMIC DNA]</scope>
    <source>
        <strain evidence="3">p3-SID1799</strain>
    </source>
</reference>
<sequence>MEFAPVDLQDQAIADQEVDDAHLRDKHLRSKPDPESAQHDADKRLKPRTSTWVQELHNLAHTLDLPRQVLQRLMSEQPQAQGRVQYRDGVGSFEAPRHSGRGRKRRVHARQRLPHQVAGKKVVHRSLIETLMTTVHPQVQAVITRRPAPPELEGTHATQDSALTNRGHYVRVGVRHGEPTMSNSHQRAIPKVPSLSGVVEAVLDEPGSTRNSPMF</sequence>
<feature type="region of interest" description="Disordered" evidence="1">
    <location>
        <begin position="1"/>
        <end position="45"/>
    </location>
</feature>
<dbReference type="Proteomes" id="UP001525379">
    <property type="component" value="Unassembled WGS sequence"/>
</dbReference>
<evidence type="ECO:0000256" key="1">
    <source>
        <dbReference type="SAM" id="MobiDB-lite"/>
    </source>
</evidence>
<comment type="caution">
    <text evidence="2">The sequence shown here is derived from an EMBL/GenBank/DDBJ whole genome shotgun (WGS) entry which is preliminary data.</text>
</comment>
<accession>A0ABT2HYR2</accession>
<evidence type="ECO:0000313" key="3">
    <source>
        <dbReference type="Proteomes" id="UP001525379"/>
    </source>
</evidence>
<name>A0ABT2HYR2_9MICO</name>
<feature type="compositionally biased region" description="Basic and acidic residues" evidence="1">
    <location>
        <begin position="30"/>
        <end position="44"/>
    </location>
</feature>
<dbReference type="EMBL" id="JALXSQ010000045">
    <property type="protein sequence ID" value="MCT2043453.1"/>
    <property type="molecule type" value="Genomic_DNA"/>
</dbReference>
<proteinExistence type="predicted"/>
<dbReference type="RefSeq" id="WP_260104613.1">
    <property type="nucleotide sequence ID" value="NZ_JALXSQ010000045.1"/>
</dbReference>
<organism evidence="2 3">
    <name type="scientific">Pseudoclavibacter albus</name>
    <dbReference type="NCBI Taxonomy" id="272241"/>
    <lineage>
        <taxon>Bacteria</taxon>
        <taxon>Bacillati</taxon>
        <taxon>Actinomycetota</taxon>
        <taxon>Actinomycetes</taxon>
        <taxon>Micrococcales</taxon>
        <taxon>Microbacteriaceae</taxon>
        <taxon>Pseudoclavibacter</taxon>
    </lineage>
</organism>
<protein>
    <submittedName>
        <fullName evidence="2">Uncharacterized protein</fullName>
    </submittedName>
</protein>
<evidence type="ECO:0000313" key="2">
    <source>
        <dbReference type="EMBL" id="MCT2043453.1"/>
    </source>
</evidence>